<dbReference type="AlphaFoldDB" id="A0A9P1L074"/>
<reference evidence="3" key="1">
    <citation type="submission" date="2015-01" db="EMBL/GenBank/DDBJ databases">
        <authorList>
            <person name="Aslett A.Martin."/>
            <person name="De Silva Nishadi"/>
        </authorList>
    </citation>
    <scope>NUCLEOTIDE SEQUENCE [LARGE SCALE GENOMIC DNA]</scope>
    <source>
        <strain evidence="3">UMC4404</strain>
    </source>
</reference>
<organism evidence="2 3">
    <name type="scientific">Paraclostridium sordellii</name>
    <name type="common">Clostridium sordellii</name>
    <dbReference type="NCBI Taxonomy" id="1505"/>
    <lineage>
        <taxon>Bacteria</taxon>
        <taxon>Bacillati</taxon>
        <taxon>Bacillota</taxon>
        <taxon>Clostridia</taxon>
        <taxon>Peptostreptococcales</taxon>
        <taxon>Peptostreptococcaceae</taxon>
        <taxon>Paraclostridium</taxon>
    </lineage>
</organism>
<protein>
    <submittedName>
        <fullName evidence="2">Uncharacterized protein</fullName>
    </submittedName>
</protein>
<comment type="caution">
    <text evidence="2">The sequence shown here is derived from an EMBL/GenBank/DDBJ whole genome shotgun (WGS) entry which is preliminary data.</text>
</comment>
<proteinExistence type="predicted"/>
<sequence>MDDFLITLNFDIKRCENVLRTNDYLEIVITLEEIIDKYKSEIDNINIDNKRVWNYSKKDLENITDKLINKRNEILNQYIYNEESINYIIKNIKDYISIKEDLCTSEKAEILKNIESISLIKDEKIDKNLKWEKLKKYILWASYKEVKIGSSIIELINLIIKTSN</sequence>
<name>A0A9P1L074_PARSO</name>
<dbReference type="RefSeq" id="WP_057535962.1">
    <property type="nucleotide sequence ID" value="NZ_BDJI01000002.1"/>
</dbReference>
<dbReference type="Proteomes" id="UP000049685">
    <property type="component" value="Unassembled WGS sequence"/>
</dbReference>
<dbReference type="EMBL" id="CDNY01000003">
    <property type="protein sequence ID" value="CEO32783.1"/>
    <property type="molecule type" value="Genomic_DNA"/>
</dbReference>
<evidence type="ECO:0000256" key="1">
    <source>
        <dbReference type="SAM" id="Coils"/>
    </source>
</evidence>
<accession>A0A9P1L074</accession>
<evidence type="ECO:0000313" key="2">
    <source>
        <dbReference type="EMBL" id="CEO32783.1"/>
    </source>
</evidence>
<gene>
    <name evidence="2" type="ORF">UMC4404_07631</name>
</gene>
<feature type="coiled-coil region" evidence="1">
    <location>
        <begin position="28"/>
        <end position="77"/>
    </location>
</feature>
<evidence type="ECO:0000313" key="3">
    <source>
        <dbReference type="Proteomes" id="UP000049685"/>
    </source>
</evidence>
<keyword evidence="1" id="KW-0175">Coiled coil</keyword>